<comment type="caution">
    <text evidence="2">The sequence shown here is derived from an EMBL/GenBank/DDBJ whole genome shotgun (WGS) entry which is preliminary data.</text>
</comment>
<accession>W4LTL1</accession>
<sequence length="135" mass="14835">MRRLFLDANVLFTAAHNPHGKAALIIQLATEGFWETVTSILAIEEARRNLERKYPHCLPGFEALLESIEQVPSGDGSHCPVPLPPKDQPILEAAIHCQATHLLTGDIKDFGPYMNQPEGCAGVTIQTVAQFLDHL</sequence>
<protein>
    <recommendedName>
        <fullName evidence="1">PIN domain-containing protein</fullName>
    </recommendedName>
</protein>
<evidence type="ECO:0000313" key="2">
    <source>
        <dbReference type="EMBL" id="ETX01379.1"/>
    </source>
</evidence>
<dbReference type="AlphaFoldDB" id="W4LTL1"/>
<evidence type="ECO:0000313" key="3">
    <source>
        <dbReference type="Proteomes" id="UP000019141"/>
    </source>
</evidence>
<keyword evidence="3" id="KW-1185">Reference proteome</keyword>
<gene>
    <name evidence="2" type="ORF">ETSY1_07625</name>
</gene>
<reference evidence="2 3" key="1">
    <citation type="journal article" date="2014" name="Nature">
        <title>An environmental bacterial taxon with a large and distinct metabolic repertoire.</title>
        <authorList>
            <person name="Wilson M.C."/>
            <person name="Mori T."/>
            <person name="Ruckert C."/>
            <person name="Uria A.R."/>
            <person name="Helf M.J."/>
            <person name="Takada K."/>
            <person name="Gernert C."/>
            <person name="Steffens U.A."/>
            <person name="Heycke N."/>
            <person name="Schmitt S."/>
            <person name="Rinke C."/>
            <person name="Helfrich E.J."/>
            <person name="Brachmann A.O."/>
            <person name="Gurgui C."/>
            <person name="Wakimoto T."/>
            <person name="Kracht M."/>
            <person name="Crusemann M."/>
            <person name="Hentschel U."/>
            <person name="Abe I."/>
            <person name="Matsunaga S."/>
            <person name="Kalinowski J."/>
            <person name="Takeyama H."/>
            <person name="Piel J."/>
        </authorList>
    </citation>
    <scope>NUCLEOTIDE SEQUENCE [LARGE SCALE GENOMIC DNA]</scope>
    <source>
        <strain evidence="3">TSY1</strain>
    </source>
</reference>
<dbReference type="PATRIC" id="fig|1429438.4.peg.1634"/>
<dbReference type="SUPFAM" id="SSF88723">
    <property type="entry name" value="PIN domain-like"/>
    <property type="match status" value="1"/>
</dbReference>
<feature type="domain" description="PIN" evidence="1">
    <location>
        <begin position="3"/>
        <end position="108"/>
    </location>
</feature>
<dbReference type="EMBL" id="AZHW01000238">
    <property type="protein sequence ID" value="ETX01379.1"/>
    <property type="molecule type" value="Genomic_DNA"/>
</dbReference>
<dbReference type="InterPro" id="IPR029060">
    <property type="entry name" value="PIN-like_dom_sf"/>
</dbReference>
<evidence type="ECO:0000259" key="1">
    <source>
        <dbReference type="Pfam" id="PF13470"/>
    </source>
</evidence>
<name>W4LTL1_ENTF1</name>
<organism evidence="2 3">
    <name type="scientific">Entotheonella factor</name>
    <dbReference type="NCBI Taxonomy" id="1429438"/>
    <lineage>
        <taxon>Bacteria</taxon>
        <taxon>Pseudomonadati</taxon>
        <taxon>Nitrospinota/Tectimicrobiota group</taxon>
        <taxon>Candidatus Tectimicrobiota</taxon>
        <taxon>Candidatus Entotheonellia</taxon>
        <taxon>Candidatus Entotheonellales</taxon>
        <taxon>Candidatus Entotheonellaceae</taxon>
        <taxon>Candidatus Entotheonella</taxon>
    </lineage>
</organism>
<proteinExistence type="predicted"/>
<dbReference type="HOGENOM" id="CLU_1895208_0_0_7"/>
<dbReference type="InterPro" id="IPR002716">
    <property type="entry name" value="PIN_dom"/>
</dbReference>
<dbReference type="Pfam" id="PF13470">
    <property type="entry name" value="PIN_3"/>
    <property type="match status" value="1"/>
</dbReference>
<dbReference type="Proteomes" id="UP000019141">
    <property type="component" value="Unassembled WGS sequence"/>
</dbReference>